<name>A0AAD9C4E3_DISEL</name>
<proteinExistence type="predicted"/>
<accession>A0AAD9C4E3</accession>
<reference evidence="2" key="1">
    <citation type="submission" date="2023-04" db="EMBL/GenBank/DDBJ databases">
        <title>Chromosome-level genome of Chaenocephalus aceratus.</title>
        <authorList>
            <person name="Park H."/>
        </authorList>
    </citation>
    <scope>NUCLEOTIDE SEQUENCE</scope>
    <source>
        <strain evidence="2">DE</strain>
        <tissue evidence="2">Muscle</tissue>
    </source>
</reference>
<sequence length="375" mass="43181">MSGGVVTRGRERRDQQNGQNSKTMEQKRDEEQVQHAEVNSLALTMRSGLEAISKEIRDLKTEMKKDLTTLKEQVTEDVKSEINDLKREMYQQLSANTKTLQAQGSRIAEAEGRIAETETWNMEVKDALCKSLKQQQMLQDKLTDIEGRSRRNNICIFGIPEDKEGDSAPKYLHQLLTTELSLPPNVNLQIQRAHRALAQKPNINSPPRSMIVHFLEFTVKEMVLKKAWQKKIVVEGRPLIFDHDYATEVVQKRKAYNGIKKLLKEKGIRFQTLTKMRIHWDDGPKLYGSAQEAACDMRKRGFSVGPTGLAAPDHEAMLERLQQAMPWQRVGERREGTARRAKEKLQEFERITQDSRVTCNLQRRYYCNSSPVSLF</sequence>
<dbReference type="PANTHER" id="PTHR11505">
    <property type="entry name" value="L1 TRANSPOSABLE ELEMENT-RELATED"/>
    <property type="match status" value="1"/>
</dbReference>
<dbReference type="Proteomes" id="UP001228049">
    <property type="component" value="Unassembled WGS sequence"/>
</dbReference>
<comment type="caution">
    <text evidence="2">The sequence shown here is derived from an EMBL/GenBank/DDBJ whole genome shotgun (WGS) entry which is preliminary data.</text>
</comment>
<keyword evidence="3" id="KW-1185">Reference proteome</keyword>
<protein>
    <submittedName>
        <fullName evidence="2">LINE-1 retrotransposable element ORF1 protein</fullName>
    </submittedName>
</protein>
<dbReference type="EMBL" id="JASDAP010000011">
    <property type="protein sequence ID" value="KAK1894686.1"/>
    <property type="molecule type" value="Genomic_DNA"/>
</dbReference>
<feature type="region of interest" description="Disordered" evidence="1">
    <location>
        <begin position="1"/>
        <end position="36"/>
    </location>
</feature>
<organism evidence="2 3">
    <name type="scientific">Dissostichus eleginoides</name>
    <name type="common">Patagonian toothfish</name>
    <name type="synonym">Dissostichus amissus</name>
    <dbReference type="NCBI Taxonomy" id="100907"/>
    <lineage>
        <taxon>Eukaryota</taxon>
        <taxon>Metazoa</taxon>
        <taxon>Chordata</taxon>
        <taxon>Craniata</taxon>
        <taxon>Vertebrata</taxon>
        <taxon>Euteleostomi</taxon>
        <taxon>Actinopterygii</taxon>
        <taxon>Neopterygii</taxon>
        <taxon>Teleostei</taxon>
        <taxon>Neoteleostei</taxon>
        <taxon>Acanthomorphata</taxon>
        <taxon>Eupercaria</taxon>
        <taxon>Perciformes</taxon>
        <taxon>Notothenioidei</taxon>
        <taxon>Nototheniidae</taxon>
        <taxon>Dissostichus</taxon>
    </lineage>
</organism>
<dbReference type="AlphaFoldDB" id="A0AAD9C4E3"/>
<evidence type="ECO:0000313" key="2">
    <source>
        <dbReference type="EMBL" id="KAK1894686.1"/>
    </source>
</evidence>
<dbReference type="InterPro" id="IPR004244">
    <property type="entry name" value="Transposase_22"/>
</dbReference>
<dbReference type="Gene3D" id="3.30.70.1820">
    <property type="entry name" value="L1 transposable element, RRM domain"/>
    <property type="match status" value="1"/>
</dbReference>
<feature type="compositionally biased region" description="Basic and acidic residues" evidence="1">
    <location>
        <begin position="24"/>
        <end position="34"/>
    </location>
</feature>
<gene>
    <name evidence="2" type="ORF">KUDE01_020144</name>
</gene>
<evidence type="ECO:0000313" key="3">
    <source>
        <dbReference type="Proteomes" id="UP001228049"/>
    </source>
</evidence>
<evidence type="ECO:0000256" key="1">
    <source>
        <dbReference type="SAM" id="MobiDB-lite"/>
    </source>
</evidence>